<evidence type="ECO:0000256" key="12">
    <source>
        <dbReference type="ARBA" id="ARBA00034029"/>
    </source>
</evidence>
<comment type="catalytic activity">
    <reaction evidence="12">
        <text>pyranose + acceptor = pyranos-3-ulose + reduced acceptor.</text>
        <dbReference type="EC" id="1.1.99.29"/>
    </reaction>
</comment>
<evidence type="ECO:0000256" key="5">
    <source>
        <dbReference type="ARBA" id="ARBA00013177"/>
    </source>
</evidence>
<dbReference type="GO" id="GO:0005576">
    <property type="term" value="C:extracellular region"/>
    <property type="evidence" value="ECO:0007669"/>
    <property type="project" value="UniProtKB-SubCell"/>
</dbReference>
<evidence type="ECO:0000256" key="15">
    <source>
        <dbReference type="PIRSR" id="PIRSR000137-1"/>
    </source>
</evidence>
<evidence type="ECO:0000256" key="4">
    <source>
        <dbReference type="ARBA" id="ARBA00011245"/>
    </source>
</evidence>
<keyword evidence="6" id="KW-0964">Secreted</keyword>
<dbReference type="Proteomes" id="UP000807469">
    <property type="component" value="Unassembled WGS sequence"/>
</dbReference>
<comment type="caution">
    <text evidence="19">The sequence shown here is derived from an EMBL/GenBank/DDBJ whole genome shotgun (WGS) entry which is preliminary data.</text>
</comment>
<dbReference type="InterPro" id="IPR012132">
    <property type="entry name" value="GMC_OxRdtase"/>
</dbReference>
<evidence type="ECO:0000256" key="16">
    <source>
        <dbReference type="PIRSR" id="PIRSR000137-2"/>
    </source>
</evidence>
<feature type="active site" description="Proton donor" evidence="15">
    <location>
        <position position="597"/>
    </location>
</feature>
<dbReference type="Gene3D" id="3.50.50.60">
    <property type="entry name" value="FAD/NAD(P)-binding domain"/>
    <property type="match status" value="1"/>
</dbReference>
<evidence type="ECO:0000256" key="8">
    <source>
        <dbReference type="ARBA" id="ARBA00022827"/>
    </source>
</evidence>
<comment type="similarity">
    <text evidence="3">Belongs to the GMC oxidoreductase family.</text>
</comment>
<evidence type="ECO:0000259" key="17">
    <source>
        <dbReference type="Pfam" id="PF00732"/>
    </source>
</evidence>
<comment type="catalytic activity">
    <reaction evidence="10">
        <text>pyranose + acceptor = pyranos-2-ulose + reduced acceptor.</text>
        <dbReference type="EC" id="1.1.99.29"/>
    </reaction>
</comment>
<evidence type="ECO:0000256" key="13">
    <source>
        <dbReference type="ARBA" id="ARBA00034050"/>
    </source>
</evidence>
<comment type="subcellular location">
    <subcellularLocation>
        <location evidence="2">Secreted</location>
    </subcellularLocation>
</comment>
<evidence type="ECO:0000256" key="14">
    <source>
        <dbReference type="ARBA" id="ARBA00034059"/>
    </source>
</evidence>
<dbReference type="GO" id="GO:0033718">
    <property type="term" value="F:pyranose dehydrogenase (acceptor) activity"/>
    <property type="evidence" value="ECO:0007669"/>
    <property type="project" value="UniProtKB-EC"/>
</dbReference>
<dbReference type="PANTHER" id="PTHR11552:SF147">
    <property type="entry name" value="CHOLINE DEHYDROGENASE, MITOCHONDRIAL"/>
    <property type="match status" value="1"/>
</dbReference>
<feature type="domain" description="Glucose-methanol-choline oxidoreductase N-terminal" evidence="17">
    <location>
        <begin position="63"/>
        <end position="383"/>
    </location>
</feature>
<organism evidence="19 20">
    <name type="scientific">Pholiota conissans</name>
    <dbReference type="NCBI Taxonomy" id="109636"/>
    <lineage>
        <taxon>Eukaryota</taxon>
        <taxon>Fungi</taxon>
        <taxon>Dikarya</taxon>
        <taxon>Basidiomycota</taxon>
        <taxon>Agaricomycotina</taxon>
        <taxon>Agaricomycetes</taxon>
        <taxon>Agaricomycetidae</taxon>
        <taxon>Agaricales</taxon>
        <taxon>Agaricineae</taxon>
        <taxon>Strophariaceae</taxon>
        <taxon>Pholiota</taxon>
    </lineage>
</organism>
<proteinExistence type="inferred from homology"/>
<sequence>MRHCSMIGLCYKFNKARSGGFPSPQQFAMWSSKLLSFVLTSLLASPALAATITQSTQLTTQTFDYIIVGAGTGGLVVANRLSEDPRVSVLVIEAGVSDDSILGFEAPFLGPTMTPNTIYDWNYTVTPQPGMGGRVFTYPRGRILGGSSTTNFMFHQYGSSEDWNRYAAFTGDLGWAWSNMRQYVQKHETFVPPPGPDSLNKYLPSNHGFHGTTFLSVLSENQTDIDSRVLATLDALHDEFPFNRDMGGGDHSLLGVGYAVTSGANGVRSSSSTSYLAQANGRPNLTVLINSVVTKLIQTPSTKGLKAFRKVQVASSPGTAPSPGGNPVISVTARKEVILSAGFIGTTQILQLSGIGDSNDLSALGIPTIINNPSVGRNLSDHTQLANVFSVRGTESYDSILRNETAIGAEVQEYLTNKTGLLAGAISNNLGFLRLPRNASIFDTVQDPTPGPNSPHWEIIIGNVYFNPDFPTPPSGSYLSIVTSLISPTSRKSSQSRFYEAYSHSTLIKHILIIRTGGTVKLASNNPFDKPLIDPQFLMTDFDIFTMREAVKAVLRFFGYAAWSDYIIGPFGDLFAAAKDDASIDAYVRGVCTSILHGVGTASMAPVNAKFGVVDPNLKVKGVDGLRVVDASVLPLVPSAHTQGPVYLVAERASDLIKSGH</sequence>
<evidence type="ECO:0000256" key="6">
    <source>
        <dbReference type="ARBA" id="ARBA00022525"/>
    </source>
</evidence>
<evidence type="ECO:0000256" key="1">
    <source>
        <dbReference type="ARBA" id="ARBA00001974"/>
    </source>
</evidence>
<comment type="catalytic activity">
    <reaction evidence="11">
        <text>pyranose + acceptor = pyranos-2,3-diulose + reduced acceptor.</text>
        <dbReference type="EC" id="1.1.99.29"/>
    </reaction>
</comment>
<comment type="function">
    <text evidence="9">Catalyzes the single-oxidation or sequential double oxidation reaction of carbohydrates primarily at carbon-2 and/or carbon-3 with the concomitant reduction of the flavin. The enzyme exhibits a broad sugar substrate specificity, oxidizing different aldopyranoses to the corresponding C-1, C-2, C-3 or C-1,2, C-2,3 and C-3,4 (di)dehydro sugars with substrate-specific regioselectivity. Accepts only a narrow range of electron acceptors such as substituted benzoquinones and complexed metal ions and reacts extremely slowly with O(2) as acceptor. May play a role in the natural recycling of plant matter by oxidizing all major monosaccharides in lignocellulose and by reducing quinone compounds or reactive radical species generated during lignin depolymerization.</text>
</comment>
<feature type="domain" description="Glucose-methanol-choline oxidoreductase C-terminal" evidence="18">
    <location>
        <begin position="518"/>
        <end position="650"/>
    </location>
</feature>
<dbReference type="AlphaFoldDB" id="A0A9P5Z9A7"/>
<dbReference type="OrthoDB" id="269227at2759"/>
<feature type="binding site" evidence="16">
    <location>
        <position position="293"/>
    </location>
    <ligand>
        <name>FAD</name>
        <dbReference type="ChEBI" id="CHEBI:57692"/>
    </ligand>
</feature>
<evidence type="ECO:0000256" key="7">
    <source>
        <dbReference type="ARBA" id="ARBA00022630"/>
    </source>
</evidence>
<dbReference type="SUPFAM" id="SSF54373">
    <property type="entry name" value="FAD-linked reductases, C-terminal domain"/>
    <property type="match status" value="1"/>
</dbReference>
<name>A0A9P5Z9A7_9AGAR</name>
<dbReference type="GO" id="GO:0050660">
    <property type="term" value="F:flavin adenine dinucleotide binding"/>
    <property type="evidence" value="ECO:0007669"/>
    <property type="project" value="InterPro"/>
</dbReference>
<protein>
    <recommendedName>
        <fullName evidence="5">pyranose dehydrogenase (acceptor)</fullName>
        <ecNumber evidence="5">1.1.99.29</ecNumber>
    </recommendedName>
</protein>
<gene>
    <name evidence="19" type="ORF">BDN70DRAFT_374267</name>
</gene>
<dbReference type="InterPro" id="IPR000172">
    <property type="entry name" value="GMC_OxRdtase_N"/>
</dbReference>
<comment type="cofactor">
    <cofactor evidence="1 16">
        <name>FAD</name>
        <dbReference type="ChEBI" id="CHEBI:57692"/>
    </cofactor>
</comment>
<dbReference type="Pfam" id="PF00732">
    <property type="entry name" value="GMC_oxred_N"/>
    <property type="match status" value="1"/>
</dbReference>
<evidence type="ECO:0000256" key="10">
    <source>
        <dbReference type="ARBA" id="ARBA00033986"/>
    </source>
</evidence>
<dbReference type="EC" id="1.1.99.29" evidence="5"/>
<dbReference type="SUPFAM" id="SSF51905">
    <property type="entry name" value="FAD/NAD(P)-binding domain"/>
    <property type="match status" value="1"/>
</dbReference>
<comment type="catalytic activity">
    <reaction evidence="14">
        <text>a pyranoside + acceptor = a pyranosid-3,4-diulose + reduced acceptor.</text>
        <dbReference type="EC" id="1.1.99.29"/>
    </reaction>
</comment>
<evidence type="ECO:0000313" key="19">
    <source>
        <dbReference type="EMBL" id="KAF9482968.1"/>
    </source>
</evidence>
<accession>A0A9P5Z9A7</accession>
<keyword evidence="20" id="KW-1185">Reference proteome</keyword>
<evidence type="ECO:0000256" key="9">
    <source>
        <dbReference type="ARBA" id="ARBA00024699"/>
    </source>
</evidence>
<dbReference type="InterPro" id="IPR036188">
    <property type="entry name" value="FAD/NAD-bd_sf"/>
</dbReference>
<evidence type="ECO:0000259" key="18">
    <source>
        <dbReference type="Pfam" id="PF05199"/>
    </source>
</evidence>
<evidence type="ECO:0000256" key="3">
    <source>
        <dbReference type="ARBA" id="ARBA00010790"/>
    </source>
</evidence>
<dbReference type="EMBL" id="MU155159">
    <property type="protein sequence ID" value="KAF9482968.1"/>
    <property type="molecule type" value="Genomic_DNA"/>
</dbReference>
<dbReference type="PANTHER" id="PTHR11552">
    <property type="entry name" value="GLUCOSE-METHANOL-CHOLINE GMC OXIDOREDUCTASE"/>
    <property type="match status" value="1"/>
</dbReference>
<reference evidence="19" key="1">
    <citation type="submission" date="2020-11" db="EMBL/GenBank/DDBJ databases">
        <authorList>
            <consortium name="DOE Joint Genome Institute"/>
            <person name="Ahrendt S."/>
            <person name="Riley R."/>
            <person name="Andreopoulos W."/>
            <person name="Labutti K."/>
            <person name="Pangilinan J."/>
            <person name="Ruiz-Duenas F.J."/>
            <person name="Barrasa J.M."/>
            <person name="Sanchez-Garcia M."/>
            <person name="Camarero S."/>
            <person name="Miyauchi S."/>
            <person name="Serrano A."/>
            <person name="Linde D."/>
            <person name="Babiker R."/>
            <person name="Drula E."/>
            <person name="Ayuso-Fernandez I."/>
            <person name="Pacheco R."/>
            <person name="Padilla G."/>
            <person name="Ferreira P."/>
            <person name="Barriuso J."/>
            <person name="Kellner H."/>
            <person name="Castanera R."/>
            <person name="Alfaro M."/>
            <person name="Ramirez L."/>
            <person name="Pisabarro A.G."/>
            <person name="Kuo A."/>
            <person name="Tritt A."/>
            <person name="Lipzen A."/>
            <person name="He G."/>
            <person name="Yan M."/>
            <person name="Ng V."/>
            <person name="Cullen D."/>
            <person name="Martin F."/>
            <person name="Rosso M.-N."/>
            <person name="Henrissat B."/>
            <person name="Hibbett D."/>
            <person name="Martinez A.T."/>
            <person name="Grigoriev I.V."/>
        </authorList>
    </citation>
    <scope>NUCLEOTIDE SEQUENCE</scope>
    <source>
        <strain evidence="19">CIRM-BRFM 674</strain>
    </source>
</reference>
<dbReference type="InterPro" id="IPR007867">
    <property type="entry name" value="GMC_OxRtase_C"/>
</dbReference>
<comment type="catalytic activity">
    <reaction evidence="13">
        <text>a pyranoside + acceptor = a pyranosid-3-ulose + reduced acceptor.</text>
        <dbReference type="EC" id="1.1.99.29"/>
    </reaction>
</comment>
<evidence type="ECO:0000313" key="20">
    <source>
        <dbReference type="Proteomes" id="UP000807469"/>
    </source>
</evidence>
<evidence type="ECO:0000256" key="11">
    <source>
        <dbReference type="ARBA" id="ARBA00034010"/>
    </source>
</evidence>
<evidence type="ECO:0000256" key="2">
    <source>
        <dbReference type="ARBA" id="ARBA00004613"/>
    </source>
</evidence>
<feature type="active site" description="Proton acceptor" evidence="15">
    <location>
        <position position="641"/>
    </location>
</feature>
<keyword evidence="8 16" id="KW-0274">FAD</keyword>
<comment type="subunit">
    <text evidence="4">Monomer.</text>
</comment>
<dbReference type="Pfam" id="PF05199">
    <property type="entry name" value="GMC_oxred_C"/>
    <property type="match status" value="1"/>
</dbReference>
<keyword evidence="7" id="KW-0285">Flavoprotein</keyword>
<dbReference type="Gene3D" id="3.30.560.10">
    <property type="entry name" value="Glucose Oxidase, domain 3"/>
    <property type="match status" value="1"/>
</dbReference>
<dbReference type="PIRSF" id="PIRSF000137">
    <property type="entry name" value="Alcohol_oxidase"/>
    <property type="match status" value="1"/>
</dbReference>